<feature type="region of interest" description="Disordered" evidence="1">
    <location>
        <begin position="1"/>
        <end position="21"/>
    </location>
</feature>
<keyword evidence="3" id="KW-1185">Reference proteome</keyword>
<protein>
    <submittedName>
        <fullName evidence="2">Uncharacterized protein</fullName>
    </submittedName>
</protein>
<dbReference type="EMBL" id="UETB01000001">
    <property type="protein sequence ID" value="SSA36478.1"/>
    <property type="molecule type" value="Genomic_DNA"/>
</dbReference>
<reference evidence="2 3" key="1">
    <citation type="submission" date="2016-10" db="EMBL/GenBank/DDBJ databases">
        <authorList>
            <person name="Cai Z."/>
        </authorList>
    </citation>
    <scope>NUCLEOTIDE SEQUENCE [LARGE SCALE GENOMIC DNA]</scope>
    <source>
        <strain evidence="2 3">CGMCC 1.10826</strain>
    </source>
</reference>
<dbReference type="Proteomes" id="UP000250222">
    <property type="component" value="Unassembled WGS sequence"/>
</dbReference>
<evidence type="ECO:0000313" key="2">
    <source>
        <dbReference type="EMBL" id="SSA36478.1"/>
    </source>
</evidence>
<feature type="compositionally biased region" description="Low complexity" evidence="1">
    <location>
        <begin position="7"/>
        <end position="18"/>
    </location>
</feature>
<dbReference type="AlphaFoldDB" id="A0A2Y8ZYW7"/>
<gene>
    <name evidence="2" type="ORF">SAMN05216184_101137</name>
</gene>
<evidence type="ECO:0000256" key="1">
    <source>
        <dbReference type="SAM" id="MobiDB-lite"/>
    </source>
</evidence>
<dbReference type="RefSeq" id="WP_181424490.1">
    <property type="nucleotide sequence ID" value="NZ_QKLZ01000001.1"/>
</dbReference>
<evidence type="ECO:0000313" key="3">
    <source>
        <dbReference type="Proteomes" id="UP000250222"/>
    </source>
</evidence>
<name>A0A2Y8ZYW7_9MICO</name>
<sequence>MGKRPITSTTPETTTTRRSPWHDVVAAQHELQQARLRVAIEDDGDIEEYL</sequence>
<proteinExistence type="predicted"/>
<organism evidence="2 3">
    <name type="scientific">Georgenia satyanarayanai</name>
    <dbReference type="NCBI Taxonomy" id="860221"/>
    <lineage>
        <taxon>Bacteria</taxon>
        <taxon>Bacillati</taxon>
        <taxon>Actinomycetota</taxon>
        <taxon>Actinomycetes</taxon>
        <taxon>Micrococcales</taxon>
        <taxon>Bogoriellaceae</taxon>
        <taxon>Georgenia</taxon>
    </lineage>
</organism>
<accession>A0A2Y8ZYW7</accession>